<sequence>MVTMALSDLHDDLLRRILYFTPAKEAASTSALARRWRSLWLSSGAVNLDSFSYSSGSHSHDEPSYKRVAVRNAFLRGAEAALAASRAAPIRRLTFRLEGQTNKYLRQPDSIYKVLDDALSNPAARRVDELRVTVSHGSQPPARLPVVSIGSRPLDSLRVLDISTCHFQTHTPAELALRRLDAMRLHRCTVRATDLQAMIYAAPHLATLQLHEVQLVGTCKRIRCPSVTTLVLEDLDWRESSSWRGGMDLDAPMLRNFSYRGFLRRFLLEPPATTEIADVDLHFVADNEHRQRDDEKTCRLFWRFVNNFRNVKTMKLRLVHLEHIVVADKRKTAKLYTLAADTLFSNLHRLDLQAFYTPGRRAGGVAFATFLHCCPMIRVLHLELISTVDGDDPSKSASHVHDFSDEKGKVEFCNSVDQFICPQVKSKPAISLDGEDDDEENGS</sequence>
<dbReference type="AlphaFoldDB" id="A0AAD8W4S0"/>
<feature type="domain" description="F-box/LRR-repeat protein 15/At3g58940/PEG3-like LRR" evidence="2">
    <location>
        <begin position="116"/>
        <end position="233"/>
    </location>
</feature>
<dbReference type="InterPro" id="IPR032675">
    <property type="entry name" value="LRR_dom_sf"/>
</dbReference>
<dbReference type="InterPro" id="IPR001810">
    <property type="entry name" value="F-box_dom"/>
</dbReference>
<comment type="caution">
    <text evidence="3">The sequence shown here is derived from an EMBL/GenBank/DDBJ whole genome shotgun (WGS) entry which is preliminary data.</text>
</comment>
<dbReference type="SUPFAM" id="SSF52058">
    <property type="entry name" value="L domain-like"/>
    <property type="match status" value="1"/>
</dbReference>
<dbReference type="Gene3D" id="3.80.10.10">
    <property type="entry name" value="Ribonuclease Inhibitor"/>
    <property type="match status" value="1"/>
</dbReference>
<dbReference type="InterPro" id="IPR055411">
    <property type="entry name" value="LRR_FXL15/At3g58940/PEG3-like"/>
</dbReference>
<dbReference type="InterPro" id="IPR036047">
    <property type="entry name" value="F-box-like_dom_sf"/>
</dbReference>
<dbReference type="Pfam" id="PF00646">
    <property type="entry name" value="F-box"/>
    <property type="match status" value="1"/>
</dbReference>
<accession>A0AAD8W4S0</accession>
<evidence type="ECO:0008006" key="5">
    <source>
        <dbReference type="Google" id="ProtNLM"/>
    </source>
</evidence>
<protein>
    <recommendedName>
        <fullName evidence="5">F-box domain-containing protein</fullName>
    </recommendedName>
</protein>
<gene>
    <name evidence="3" type="ORF">QYE76_060933</name>
</gene>
<dbReference type="PANTHER" id="PTHR32141">
    <property type="match status" value="1"/>
</dbReference>
<keyword evidence="4" id="KW-1185">Reference proteome</keyword>
<evidence type="ECO:0000259" key="1">
    <source>
        <dbReference type="Pfam" id="PF00646"/>
    </source>
</evidence>
<dbReference type="InterPro" id="IPR055302">
    <property type="entry name" value="F-box_dom-containing"/>
</dbReference>
<feature type="domain" description="F-box" evidence="1">
    <location>
        <begin position="6"/>
        <end position="42"/>
    </location>
</feature>
<dbReference type="InterPro" id="IPR053781">
    <property type="entry name" value="F-box_AtFBL13-like"/>
</dbReference>
<organism evidence="3 4">
    <name type="scientific">Lolium multiflorum</name>
    <name type="common">Italian ryegrass</name>
    <name type="synonym">Lolium perenne subsp. multiflorum</name>
    <dbReference type="NCBI Taxonomy" id="4521"/>
    <lineage>
        <taxon>Eukaryota</taxon>
        <taxon>Viridiplantae</taxon>
        <taxon>Streptophyta</taxon>
        <taxon>Embryophyta</taxon>
        <taxon>Tracheophyta</taxon>
        <taxon>Spermatophyta</taxon>
        <taxon>Magnoliopsida</taxon>
        <taxon>Liliopsida</taxon>
        <taxon>Poales</taxon>
        <taxon>Poaceae</taxon>
        <taxon>BOP clade</taxon>
        <taxon>Pooideae</taxon>
        <taxon>Poodae</taxon>
        <taxon>Poeae</taxon>
        <taxon>Poeae Chloroplast Group 2 (Poeae type)</taxon>
        <taxon>Loliodinae</taxon>
        <taxon>Loliinae</taxon>
        <taxon>Lolium</taxon>
    </lineage>
</organism>
<dbReference type="EMBL" id="JAUUTY010000004">
    <property type="protein sequence ID" value="KAK1643128.1"/>
    <property type="molecule type" value="Genomic_DNA"/>
</dbReference>
<name>A0AAD8W4S0_LOLMU</name>
<proteinExistence type="predicted"/>
<dbReference type="Proteomes" id="UP001231189">
    <property type="component" value="Unassembled WGS sequence"/>
</dbReference>
<evidence type="ECO:0000259" key="2">
    <source>
        <dbReference type="Pfam" id="PF24758"/>
    </source>
</evidence>
<dbReference type="Pfam" id="PF24758">
    <property type="entry name" value="LRR_At5g56370"/>
    <property type="match status" value="1"/>
</dbReference>
<dbReference type="CDD" id="cd22160">
    <property type="entry name" value="F-box_AtFBL13-like"/>
    <property type="match status" value="1"/>
</dbReference>
<dbReference type="PANTHER" id="PTHR32141:SF26">
    <property type="entry name" value="OS08G0328600 PROTEIN"/>
    <property type="match status" value="1"/>
</dbReference>
<evidence type="ECO:0000313" key="3">
    <source>
        <dbReference type="EMBL" id="KAK1643128.1"/>
    </source>
</evidence>
<evidence type="ECO:0000313" key="4">
    <source>
        <dbReference type="Proteomes" id="UP001231189"/>
    </source>
</evidence>
<reference evidence="3" key="1">
    <citation type="submission" date="2023-07" db="EMBL/GenBank/DDBJ databases">
        <title>A chromosome-level genome assembly of Lolium multiflorum.</title>
        <authorList>
            <person name="Chen Y."/>
            <person name="Copetti D."/>
            <person name="Kolliker R."/>
            <person name="Studer B."/>
        </authorList>
    </citation>
    <scope>NUCLEOTIDE SEQUENCE</scope>
    <source>
        <strain evidence="3">02402/16</strain>
        <tissue evidence="3">Leaf</tissue>
    </source>
</reference>
<dbReference type="SUPFAM" id="SSF81383">
    <property type="entry name" value="F-box domain"/>
    <property type="match status" value="1"/>
</dbReference>